<dbReference type="RefSeq" id="WP_148137529.1">
    <property type="nucleotide sequence ID" value="NZ_CP017634.1"/>
</dbReference>
<comment type="similarity">
    <text evidence="1">Belongs to the trimethylamine methyltransferase family.</text>
</comment>
<dbReference type="InterPro" id="IPR010426">
    <property type="entry name" value="MTTB_MeTrfase"/>
</dbReference>
<evidence type="ECO:0000313" key="5">
    <source>
        <dbReference type="Proteomes" id="UP000323521"/>
    </source>
</evidence>
<keyword evidence="3 4" id="KW-0808">Transferase</keyword>
<accession>A0A3G1L2G6</accession>
<dbReference type="EMBL" id="CP017634">
    <property type="protein sequence ID" value="ATW28976.1"/>
    <property type="molecule type" value="Genomic_DNA"/>
</dbReference>
<dbReference type="InterPro" id="IPR038601">
    <property type="entry name" value="MttB-like_sf"/>
</dbReference>
<dbReference type="GO" id="GO:0032259">
    <property type="term" value="P:methylation"/>
    <property type="evidence" value="ECO:0007669"/>
    <property type="project" value="UniProtKB-KW"/>
</dbReference>
<dbReference type="Pfam" id="PF06253">
    <property type="entry name" value="MTTB"/>
    <property type="match status" value="1"/>
</dbReference>
<dbReference type="GO" id="GO:0015948">
    <property type="term" value="P:methanogenesis"/>
    <property type="evidence" value="ECO:0007669"/>
    <property type="project" value="InterPro"/>
</dbReference>
<evidence type="ECO:0000256" key="3">
    <source>
        <dbReference type="ARBA" id="ARBA00022679"/>
    </source>
</evidence>
<name>A0A3G1L2G6_FORW1</name>
<dbReference type="AlphaFoldDB" id="A0A3G1L2G6"/>
<proteinExistence type="inferred from homology"/>
<dbReference type="GO" id="GO:0008168">
    <property type="term" value="F:methyltransferase activity"/>
    <property type="evidence" value="ECO:0007669"/>
    <property type="project" value="UniProtKB-KW"/>
</dbReference>
<dbReference type="Proteomes" id="UP000323521">
    <property type="component" value="Chromosome"/>
</dbReference>
<keyword evidence="5" id="KW-1185">Reference proteome</keyword>
<gene>
    <name evidence="4" type="ORF">DCMF_28200</name>
</gene>
<evidence type="ECO:0000256" key="1">
    <source>
        <dbReference type="ARBA" id="ARBA00007137"/>
    </source>
</evidence>
<evidence type="ECO:0000313" key="4">
    <source>
        <dbReference type="EMBL" id="ATW28976.1"/>
    </source>
</evidence>
<organism evidence="4 5">
    <name type="scientific">Formimonas warabiya</name>
    <dbReference type="NCBI Taxonomy" id="1761012"/>
    <lineage>
        <taxon>Bacteria</taxon>
        <taxon>Bacillati</taxon>
        <taxon>Bacillota</taxon>
        <taxon>Clostridia</taxon>
        <taxon>Eubacteriales</taxon>
        <taxon>Peptococcaceae</taxon>
        <taxon>Candidatus Formimonas</taxon>
    </lineage>
</organism>
<dbReference type="KEGG" id="fwa:DCMF_28200"/>
<keyword evidence="2 4" id="KW-0489">Methyltransferase</keyword>
<protein>
    <submittedName>
        <fullName evidence="4">Trimethylamine methyltransferase</fullName>
    </submittedName>
</protein>
<dbReference type="OrthoDB" id="5418352at2"/>
<evidence type="ECO:0000256" key="2">
    <source>
        <dbReference type="ARBA" id="ARBA00022603"/>
    </source>
</evidence>
<reference evidence="4 5" key="1">
    <citation type="submission" date="2016-10" db="EMBL/GenBank/DDBJ databases">
        <title>Complete Genome Sequence of Peptococcaceae strain DCMF.</title>
        <authorList>
            <person name="Edwards R.J."/>
            <person name="Holland S.I."/>
            <person name="Deshpande N.P."/>
            <person name="Wong Y.K."/>
            <person name="Ertan H."/>
            <person name="Manefield M."/>
            <person name="Russell T.L."/>
            <person name="Lee M.J."/>
        </authorList>
    </citation>
    <scope>NUCLEOTIDE SEQUENCE [LARGE SCALE GENOMIC DNA]</scope>
    <source>
        <strain evidence="4 5">DCMF</strain>
    </source>
</reference>
<dbReference type="Gene3D" id="3.20.20.480">
    <property type="entry name" value="Trimethylamine methyltransferase-like"/>
    <property type="match status" value="1"/>
</dbReference>
<sequence>MEFAKFFTQAEAQRIHEASLEILENIGLLVHNEKARHIFAQHGCTVDTQTGLVKFPPQVVEQCRQSFVPKYTFTARDPQFDRVLPDHRPVVVTASSAPNIIDPKTGKERRATSTDIANIAFLINELPAFDVFSISVLADDAPKDQISISRFYPALKNCTKPVRSNTPTIRDLEMVLELGYTIAGSKEAYLERPFINHHYCPVVSPLTMDVESTEAVIYLTEKGLPVYGTIVPNAGLTSPMSLLGTLTMGNAEFLALACLLQMIRPGAPNIYAVLSTVADMRTGAYASGAIETGILQMAHTMMARFYNIPSGGYIGLTNAQTTDAQSGYETGMNTAAALLAGGDLFNMGGLLGGLMAFDYAKAIMDNEMAMMLKQVKRGVEFSEEGLCLDLIKEIGPGGSYMDALHTLEHMREVAFFPKVAGREMRAQWAVSGQLTARDRAVEEANRILSKENPARFSAELDAKVRAHFPNLVAGDAKWEA</sequence>